<name>A0ABP1YF73_9GAMM</name>
<gene>
    <name evidence="2" type="ORF">ERS137967_02219</name>
</gene>
<dbReference type="SUPFAM" id="SSF51735">
    <property type="entry name" value="NAD(P)-binding Rossmann-fold domains"/>
    <property type="match status" value="1"/>
</dbReference>
<comment type="caution">
    <text evidence="2">The sequence shown here is derived from an EMBL/GenBank/DDBJ whole genome shotgun (WGS) entry which is preliminary data.</text>
</comment>
<sequence>MKIALTGGTGYIGGFLIPKLIEKYGVIYNIGRDKVTSISADGEIEYAKFSIDSLTFILNELSPDLIVNLAAGYYKPGEIPDLNVIDGNLKIPFILLEYFKKRGHGRFVNIGSYWEFSNSIRNVEGVNPYGIIKSALRDLLKYYSSYNVKYTNIMLYGTYGENDNRGKILDAIINSAKAEIALKLSPGEQKLNLVYIEDVVNAIMDVVCSESENYQNKTLSIFNPHEYTVKDIVELVNKNSNRRELLVEFGSYGYREDEVLKPEYKFENIGLIEDKLESYITRCLDES</sequence>
<dbReference type="InterPro" id="IPR036291">
    <property type="entry name" value="NAD(P)-bd_dom_sf"/>
</dbReference>
<proteinExistence type="predicted"/>
<organism evidence="2 3">
    <name type="scientific">Yersinia nurmii</name>
    <dbReference type="NCBI Taxonomy" id="685706"/>
    <lineage>
        <taxon>Bacteria</taxon>
        <taxon>Pseudomonadati</taxon>
        <taxon>Pseudomonadota</taxon>
        <taxon>Gammaproteobacteria</taxon>
        <taxon>Enterobacterales</taxon>
        <taxon>Yersiniaceae</taxon>
        <taxon>Yersinia</taxon>
    </lineage>
</organism>
<accession>A0ABP1YF73</accession>
<dbReference type="PANTHER" id="PTHR43245">
    <property type="entry name" value="BIFUNCTIONAL POLYMYXIN RESISTANCE PROTEIN ARNA"/>
    <property type="match status" value="1"/>
</dbReference>
<dbReference type="Gene3D" id="3.40.50.720">
    <property type="entry name" value="NAD(P)-binding Rossmann-like Domain"/>
    <property type="match status" value="1"/>
</dbReference>
<reference evidence="2 3" key="1">
    <citation type="submission" date="2015-03" db="EMBL/GenBank/DDBJ databases">
        <authorList>
            <consortium name="Pathogen Informatics"/>
            <person name="Murphy D."/>
        </authorList>
    </citation>
    <scope>NUCLEOTIDE SEQUENCE [LARGE SCALE GENOMIC DNA]</scope>
    <source>
        <strain evidence="3">type strain: CIP110231</strain>
    </source>
</reference>
<protein>
    <submittedName>
        <fullName evidence="2">Paratose synthase</fullName>
    </submittedName>
</protein>
<evidence type="ECO:0000313" key="2">
    <source>
        <dbReference type="EMBL" id="CNE67072.1"/>
    </source>
</evidence>
<dbReference type="InterPro" id="IPR001509">
    <property type="entry name" value="Epimerase_deHydtase"/>
</dbReference>
<dbReference type="PANTHER" id="PTHR43245:SF13">
    <property type="entry name" value="UDP-D-APIOSE_UDP-D-XYLOSE SYNTHASE 2"/>
    <property type="match status" value="1"/>
</dbReference>
<evidence type="ECO:0000313" key="3">
    <source>
        <dbReference type="Proteomes" id="UP000040578"/>
    </source>
</evidence>
<evidence type="ECO:0000259" key="1">
    <source>
        <dbReference type="Pfam" id="PF01370"/>
    </source>
</evidence>
<keyword evidence="3" id="KW-1185">Reference proteome</keyword>
<dbReference type="RefSeq" id="WP_049598619.1">
    <property type="nucleotide sequence ID" value="NZ_CPYD01000007.1"/>
</dbReference>
<dbReference type="EMBL" id="CPYD01000007">
    <property type="protein sequence ID" value="CNE67072.1"/>
    <property type="molecule type" value="Genomic_DNA"/>
</dbReference>
<dbReference type="Proteomes" id="UP000040578">
    <property type="component" value="Unassembled WGS sequence"/>
</dbReference>
<dbReference type="InterPro" id="IPR050177">
    <property type="entry name" value="Lipid_A_modif_metabolic_enz"/>
</dbReference>
<dbReference type="Pfam" id="PF01370">
    <property type="entry name" value="Epimerase"/>
    <property type="match status" value="1"/>
</dbReference>
<feature type="domain" description="NAD-dependent epimerase/dehydratase" evidence="1">
    <location>
        <begin position="3"/>
        <end position="207"/>
    </location>
</feature>